<dbReference type="PIRSF" id="PIRSF000390">
    <property type="entry name" value="PLP_StrS"/>
    <property type="match status" value="1"/>
</dbReference>
<organism evidence="10 11">
    <name type="scientific">Domibacillus enclensis</name>
    <dbReference type="NCBI Taxonomy" id="1017273"/>
    <lineage>
        <taxon>Bacteria</taxon>
        <taxon>Bacillati</taxon>
        <taxon>Bacillota</taxon>
        <taxon>Bacilli</taxon>
        <taxon>Bacillales</taxon>
        <taxon>Bacillaceae</taxon>
        <taxon>Domibacillus</taxon>
    </lineage>
</organism>
<keyword evidence="4 7" id="KW-0663">Pyridoxal phosphate</keyword>
<dbReference type="AlphaFoldDB" id="A0A1N6RX76"/>
<evidence type="ECO:0000313" key="11">
    <source>
        <dbReference type="Proteomes" id="UP000186385"/>
    </source>
</evidence>
<proteinExistence type="inferred from homology"/>
<name>A0A1N6RX76_9BACI</name>
<evidence type="ECO:0000256" key="6">
    <source>
        <dbReference type="PIRSR" id="PIRSR000390-1"/>
    </source>
</evidence>
<dbReference type="GO" id="GO:0030170">
    <property type="term" value="F:pyridoxal phosphate binding"/>
    <property type="evidence" value="ECO:0007669"/>
    <property type="project" value="TreeGrafter"/>
</dbReference>
<dbReference type="GO" id="GO:0008483">
    <property type="term" value="F:transaminase activity"/>
    <property type="evidence" value="ECO:0007669"/>
    <property type="project" value="UniProtKB-KW"/>
</dbReference>
<dbReference type="InterPro" id="IPR000653">
    <property type="entry name" value="DegT/StrS_aminotransferase"/>
</dbReference>
<evidence type="ECO:0000313" key="9">
    <source>
        <dbReference type="EMBL" id="OXS79161.1"/>
    </source>
</evidence>
<reference evidence="10 11" key="1">
    <citation type="submission" date="2017-01" db="EMBL/GenBank/DDBJ databases">
        <authorList>
            <person name="Mah S.A."/>
            <person name="Swanson W.J."/>
            <person name="Moy G.W."/>
            <person name="Vacquier V.D."/>
        </authorList>
    </citation>
    <scope>NUCLEOTIDE SEQUENCE [LARGE SCALE GENOMIC DNA]</scope>
    <source>
        <strain evidence="10 11">NIO-1016</strain>
    </source>
</reference>
<dbReference type="Pfam" id="PF01041">
    <property type="entry name" value="DegT_DnrJ_EryC1"/>
    <property type="match status" value="1"/>
</dbReference>
<dbReference type="STRING" id="1017273.SAMN05443094_102245"/>
<dbReference type="Proteomes" id="UP000215545">
    <property type="component" value="Unassembled WGS sequence"/>
</dbReference>
<evidence type="ECO:0000256" key="1">
    <source>
        <dbReference type="ARBA" id="ARBA00001933"/>
    </source>
</evidence>
<evidence type="ECO:0000256" key="3">
    <source>
        <dbReference type="ARBA" id="ARBA00022679"/>
    </source>
</evidence>
<dbReference type="RefSeq" id="WP_045850723.1">
    <property type="nucleotide sequence ID" value="NZ_FTLX01000002.1"/>
</dbReference>
<evidence type="ECO:0000256" key="4">
    <source>
        <dbReference type="ARBA" id="ARBA00022898"/>
    </source>
</evidence>
<keyword evidence="2 10" id="KW-0032">Aminotransferase</keyword>
<keyword evidence="12" id="KW-1185">Reference proteome</keyword>
<dbReference type="Gene3D" id="3.40.640.10">
    <property type="entry name" value="Type I PLP-dependent aspartate aminotransferase-like (Major domain)"/>
    <property type="match status" value="1"/>
</dbReference>
<keyword evidence="3 10" id="KW-0808">Transferase</keyword>
<feature type="modified residue" description="N6-(pyridoxal phosphate)lysine" evidence="7">
    <location>
        <position position="196"/>
    </location>
</feature>
<dbReference type="PANTHER" id="PTHR30244:SF34">
    <property type="entry name" value="DTDP-4-AMINO-4,6-DIDEOXYGALACTOSE TRANSAMINASE"/>
    <property type="match status" value="1"/>
</dbReference>
<comment type="cofactor">
    <cofactor evidence="1">
        <name>pyridoxal 5'-phosphate</name>
        <dbReference type="ChEBI" id="CHEBI:597326"/>
    </cofactor>
</comment>
<dbReference type="InterPro" id="IPR015424">
    <property type="entry name" value="PyrdxlP-dep_Trfase"/>
</dbReference>
<protein>
    <submittedName>
        <fullName evidence="9 10">Pyridoxal phosphate-dependent aminotransferase</fullName>
    </submittedName>
</protein>
<dbReference type="InterPro" id="IPR015422">
    <property type="entry name" value="PyrdxlP-dep_Trfase_small"/>
</dbReference>
<dbReference type="EMBL" id="MWSK01000002">
    <property type="protein sequence ID" value="OXS79161.1"/>
    <property type="molecule type" value="Genomic_DNA"/>
</dbReference>
<gene>
    <name evidence="9" type="ORF">B1B05_05140</name>
    <name evidence="10" type="ORF">SAMN05443094_102245</name>
</gene>
<accession>A0A1N6RX76</accession>
<dbReference type="SUPFAM" id="SSF53383">
    <property type="entry name" value="PLP-dependent transferases"/>
    <property type="match status" value="1"/>
</dbReference>
<dbReference type="OrthoDB" id="9810913at2"/>
<evidence type="ECO:0000256" key="2">
    <source>
        <dbReference type="ARBA" id="ARBA00022576"/>
    </source>
</evidence>
<dbReference type="CDD" id="cd00616">
    <property type="entry name" value="AHBA_syn"/>
    <property type="match status" value="1"/>
</dbReference>
<dbReference type="Proteomes" id="UP000186385">
    <property type="component" value="Unassembled WGS sequence"/>
</dbReference>
<dbReference type="GO" id="GO:0000271">
    <property type="term" value="P:polysaccharide biosynthetic process"/>
    <property type="evidence" value="ECO:0007669"/>
    <property type="project" value="TreeGrafter"/>
</dbReference>
<reference evidence="12" key="2">
    <citation type="submission" date="2017-03" db="EMBL/GenBank/DDBJ databases">
        <title>Bacillus sp. V-88(T) DSM27956, whole genome shotgun sequencing project.</title>
        <authorList>
            <person name="Dastager S.G."/>
            <person name="Neurgaonkar P.S."/>
            <person name="Dharne M.S."/>
        </authorList>
    </citation>
    <scope>NUCLEOTIDE SEQUENCE [LARGE SCALE GENOMIC DNA]</scope>
    <source>
        <strain evidence="12">DSM 25145</strain>
    </source>
</reference>
<sequence>MALISTSEKRIYLSPPHMSGQEQHYVQEAFETNWIAPLGPNVDEFERRMAAYAGTKGSVAVNSGTAAIHLALLLLGVQKGDAVFCSTLTFVASANPIVYLGAEPVFIDSDEDSWNMSPRALERALHEAQKNNRLPKAVIIVHLYGQSAKMHELVSICRHYGVAIVEDAAESLGSEYGGQKSGSMGDFGIYSFNGNKIITTSGGGMLISNDTDKLSHARNLAAQARDPVPHYQHQETGYNYRMSNVLAGIGIAQLAVLDERVEAKRAHFVRYKESLGAIEGIRFAEEITGSKSNRWLSTLTVDEFVTGLRVSALIVALEKENIEARHVWKPLHTQPLFKGCQYFSHREEESISDRLFASGLCLPSGSGMTAEEQDRVIGVIQTQYKLRFNK</sequence>
<feature type="active site" description="Proton acceptor" evidence="6">
    <location>
        <position position="196"/>
    </location>
</feature>
<dbReference type="Gene3D" id="3.90.1150.10">
    <property type="entry name" value="Aspartate Aminotransferase, domain 1"/>
    <property type="match status" value="1"/>
</dbReference>
<evidence type="ECO:0000313" key="12">
    <source>
        <dbReference type="Proteomes" id="UP000215545"/>
    </source>
</evidence>
<comment type="similarity">
    <text evidence="5 8">Belongs to the DegT/DnrJ/EryC1 family.</text>
</comment>
<dbReference type="InterPro" id="IPR015421">
    <property type="entry name" value="PyrdxlP-dep_Trfase_major"/>
</dbReference>
<dbReference type="FunFam" id="3.40.640.10:FF:000090">
    <property type="entry name" value="Pyridoxal phosphate-dependent aminotransferase"/>
    <property type="match status" value="1"/>
</dbReference>
<dbReference type="EMBL" id="FTLX01000002">
    <property type="protein sequence ID" value="SIQ33464.1"/>
    <property type="molecule type" value="Genomic_DNA"/>
</dbReference>
<evidence type="ECO:0000313" key="10">
    <source>
        <dbReference type="EMBL" id="SIQ33464.1"/>
    </source>
</evidence>
<dbReference type="PANTHER" id="PTHR30244">
    <property type="entry name" value="TRANSAMINASE"/>
    <property type="match status" value="1"/>
</dbReference>
<reference evidence="9" key="3">
    <citation type="submission" date="2017-03" db="EMBL/GenBank/DDBJ databases">
        <authorList>
            <person name="Dastager S.G."/>
            <person name="Neurgaonkar P.S."/>
            <person name="Dharne M.S."/>
        </authorList>
    </citation>
    <scope>NUCLEOTIDE SEQUENCE</scope>
    <source>
        <strain evidence="9">DSM 25145</strain>
    </source>
</reference>
<evidence type="ECO:0000256" key="5">
    <source>
        <dbReference type="ARBA" id="ARBA00037999"/>
    </source>
</evidence>
<evidence type="ECO:0000256" key="7">
    <source>
        <dbReference type="PIRSR" id="PIRSR000390-2"/>
    </source>
</evidence>
<evidence type="ECO:0000256" key="8">
    <source>
        <dbReference type="RuleBase" id="RU004508"/>
    </source>
</evidence>